<feature type="region of interest" description="Disordered" evidence="1">
    <location>
        <begin position="1"/>
        <end position="36"/>
    </location>
</feature>
<feature type="compositionally biased region" description="Basic and acidic residues" evidence="1">
    <location>
        <begin position="20"/>
        <end position="36"/>
    </location>
</feature>
<name>A0A941ENP1_9ACTN</name>
<proteinExistence type="predicted"/>
<dbReference type="EMBL" id="JAGSOG010000039">
    <property type="protein sequence ID" value="MBR7833782.1"/>
    <property type="molecule type" value="Genomic_DNA"/>
</dbReference>
<protein>
    <submittedName>
        <fullName evidence="2">Uncharacterized protein</fullName>
    </submittedName>
</protein>
<evidence type="ECO:0000313" key="2">
    <source>
        <dbReference type="EMBL" id="MBR7833782.1"/>
    </source>
</evidence>
<sequence length="49" mass="5407">MFSPRSPRPRLDPDPPFDDTDPRRAREAAMGDSEAVRDLTVAAAAHDQT</sequence>
<accession>A0A941ENP1</accession>
<evidence type="ECO:0000313" key="3">
    <source>
        <dbReference type="Proteomes" id="UP000675781"/>
    </source>
</evidence>
<keyword evidence="3" id="KW-1185">Reference proteome</keyword>
<organism evidence="2 3">
    <name type="scientific">Actinospica durhamensis</name>
    <dbReference type="NCBI Taxonomy" id="1508375"/>
    <lineage>
        <taxon>Bacteria</taxon>
        <taxon>Bacillati</taxon>
        <taxon>Actinomycetota</taxon>
        <taxon>Actinomycetes</taxon>
        <taxon>Catenulisporales</taxon>
        <taxon>Actinospicaceae</taxon>
        <taxon>Actinospica</taxon>
    </lineage>
</organism>
<dbReference type="AlphaFoldDB" id="A0A941ENP1"/>
<evidence type="ECO:0000256" key="1">
    <source>
        <dbReference type="SAM" id="MobiDB-lite"/>
    </source>
</evidence>
<dbReference type="RefSeq" id="WP_212528301.1">
    <property type="nucleotide sequence ID" value="NZ_JAGSOG010000039.1"/>
</dbReference>
<reference evidence="2" key="1">
    <citation type="submission" date="2021-04" db="EMBL/GenBank/DDBJ databases">
        <title>Genome based classification of Actinospica acidithermotolerans sp. nov., an actinobacterium isolated from an Indonesian hot spring.</title>
        <authorList>
            <person name="Kusuma A.B."/>
            <person name="Putra K.E."/>
            <person name="Nafisah S."/>
            <person name="Loh J."/>
            <person name="Nouioui I."/>
            <person name="Goodfellow M."/>
        </authorList>
    </citation>
    <scope>NUCLEOTIDE SEQUENCE</scope>
    <source>
        <strain evidence="2">CSCA 57</strain>
    </source>
</reference>
<comment type="caution">
    <text evidence="2">The sequence shown here is derived from an EMBL/GenBank/DDBJ whole genome shotgun (WGS) entry which is preliminary data.</text>
</comment>
<gene>
    <name evidence="2" type="ORF">KDL01_10930</name>
</gene>
<dbReference type="Proteomes" id="UP000675781">
    <property type="component" value="Unassembled WGS sequence"/>
</dbReference>